<feature type="region of interest" description="Disordered" evidence="1">
    <location>
        <begin position="98"/>
        <end position="145"/>
    </location>
</feature>
<name>A0A517SMA6_9PLAN</name>
<evidence type="ECO:0000256" key="1">
    <source>
        <dbReference type="SAM" id="MobiDB-lite"/>
    </source>
</evidence>
<keyword evidence="2" id="KW-0812">Transmembrane</keyword>
<protein>
    <submittedName>
        <fullName evidence="3">Uncharacterized protein</fullName>
    </submittedName>
</protein>
<feature type="transmembrane region" description="Helical" evidence="2">
    <location>
        <begin position="71"/>
        <end position="91"/>
    </location>
</feature>
<evidence type="ECO:0000313" key="4">
    <source>
        <dbReference type="Proteomes" id="UP000315700"/>
    </source>
</evidence>
<dbReference type="Proteomes" id="UP000315700">
    <property type="component" value="Chromosome"/>
</dbReference>
<organism evidence="3 4">
    <name type="scientific">Caulifigura coniformis</name>
    <dbReference type="NCBI Taxonomy" id="2527983"/>
    <lineage>
        <taxon>Bacteria</taxon>
        <taxon>Pseudomonadati</taxon>
        <taxon>Planctomycetota</taxon>
        <taxon>Planctomycetia</taxon>
        <taxon>Planctomycetales</taxon>
        <taxon>Planctomycetaceae</taxon>
        <taxon>Caulifigura</taxon>
    </lineage>
</organism>
<evidence type="ECO:0000256" key="2">
    <source>
        <dbReference type="SAM" id="Phobius"/>
    </source>
</evidence>
<accession>A0A517SMA6</accession>
<dbReference type="AlphaFoldDB" id="A0A517SMA6"/>
<dbReference type="KEGG" id="ccos:Pan44_53320"/>
<keyword evidence="4" id="KW-1185">Reference proteome</keyword>
<keyword evidence="2" id="KW-0472">Membrane</keyword>
<gene>
    <name evidence="3" type="ORF">Pan44_53320</name>
</gene>
<feature type="compositionally biased region" description="Pro residues" evidence="1">
    <location>
        <begin position="98"/>
        <end position="115"/>
    </location>
</feature>
<sequence>MDQKQFDAAVRRTAANRAAFRRGCRKVSGAVERYAGGSWLLRLWVWSLIAGVTSFVAWISFEVFWTTFLTHWVIVSGIAFLVFCGLCYAYAPPPPPSKKKLPAPPPLKSPPPAPVKAPEEPREAAAVTTKRSSRRKFEEYQWGEPPPSKKQFGYAVSLGVQLRDGMTKSAVSDAIDERKAAAEELRLERENLPAIYSRIKWGSPPPRRIDVQMAEESGATFRNGMTSKDVLDAWDEAEDAAEAAQPADKDQLSYIKELHGALPRKITFGEAEKVIEFLEDYHLPCPFCRQQIYASDDRCSSCDKSLGKLRIPIHLPT</sequence>
<reference evidence="3 4" key="1">
    <citation type="submission" date="2019-02" db="EMBL/GenBank/DDBJ databases">
        <title>Deep-cultivation of Planctomycetes and their phenomic and genomic characterization uncovers novel biology.</title>
        <authorList>
            <person name="Wiegand S."/>
            <person name="Jogler M."/>
            <person name="Boedeker C."/>
            <person name="Pinto D."/>
            <person name="Vollmers J."/>
            <person name="Rivas-Marin E."/>
            <person name="Kohn T."/>
            <person name="Peeters S.H."/>
            <person name="Heuer A."/>
            <person name="Rast P."/>
            <person name="Oberbeckmann S."/>
            <person name="Bunk B."/>
            <person name="Jeske O."/>
            <person name="Meyerdierks A."/>
            <person name="Storesund J.E."/>
            <person name="Kallscheuer N."/>
            <person name="Luecker S."/>
            <person name="Lage O.M."/>
            <person name="Pohl T."/>
            <person name="Merkel B.J."/>
            <person name="Hornburger P."/>
            <person name="Mueller R.-W."/>
            <person name="Bruemmer F."/>
            <person name="Labrenz M."/>
            <person name="Spormann A.M."/>
            <person name="Op den Camp H."/>
            <person name="Overmann J."/>
            <person name="Amann R."/>
            <person name="Jetten M.S.M."/>
            <person name="Mascher T."/>
            <person name="Medema M.H."/>
            <person name="Devos D.P."/>
            <person name="Kaster A.-K."/>
            <person name="Ovreas L."/>
            <person name="Rohde M."/>
            <person name="Galperin M.Y."/>
            <person name="Jogler C."/>
        </authorList>
    </citation>
    <scope>NUCLEOTIDE SEQUENCE [LARGE SCALE GENOMIC DNA]</scope>
    <source>
        <strain evidence="3 4">Pan44</strain>
    </source>
</reference>
<dbReference type="EMBL" id="CP036271">
    <property type="protein sequence ID" value="QDT57264.1"/>
    <property type="molecule type" value="Genomic_DNA"/>
</dbReference>
<proteinExistence type="predicted"/>
<evidence type="ECO:0000313" key="3">
    <source>
        <dbReference type="EMBL" id="QDT57264.1"/>
    </source>
</evidence>
<dbReference type="RefSeq" id="WP_145034633.1">
    <property type="nucleotide sequence ID" value="NZ_CP036271.1"/>
</dbReference>
<keyword evidence="2" id="KW-1133">Transmembrane helix</keyword>
<feature type="transmembrane region" description="Helical" evidence="2">
    <location>
        <begin position="43"/>
        <end position="65"/>
    </location>
</feature>
<dbReference type="InParanoid" id="A0A517SMA6"/>